<keyword evidence="6 12" id="KW-0812">Transmembrane</keyword>
<dbReference type="GeneID" id="20356563"/>
<dbReference type="AlphaFoldDB" id="A0A077D9K1"/>
<reference evidence="14" key="1">
    <citation type="journal article" date="2014" name="Mitochondrial DNA">
        <title>Complete mitochondrial genome of Empoasca vitis (Hemiptera: Cicadellidae).</title>
        <authorList>
            <person name="Zhou N."/>
            <person name="Wang M."/>
            <person name="Cui L."/>
            <person name="Chen X."/>
            <person name="Han B."/>
        </authorList>
    </citation>
    <scope>NUCLEOTIDE SEQUENCE</scope>
</reference>
<evidence type="ECO:0000256" key="5">
    <source>
        <dbReference type="ARBA" id="ARBA00022547"/>
    </source>
</evidence>
<keyword evidence="11 13" id="KW-0472">Membrane</keyword>
<keyword evidence="7 12" id="KW-0375">Hydrogen ion transport</keyword>
<comment type="subcellular location">
    <subcellularLocation>
        <location evidence="1 12">Mitochondrion membrane</location>
        <topology evidence="1 12">Single-pass membrane protein</topology>
    </subcellularLocation>
</comment>
<evidence type="ECO:0000256" key="10">
    <source>
        <dbReference type="ARBA" id="ARBA00023128"/>
    </source>
</evidence>
<keyword evidence="4 12" id="KW-0813">Transport</keyword>
<dbReference type="EMBL" id="KJ815009">
    <property type="protein sequence ID" value="AIL29201.1"/>
    <property type="molecule type" value="Genomic_DNA"/>
</dbReference>
<reference evidence="15" key="2">
    <citation type="submission" date="2018-01" db="EMBL/GenBank/DDBJ databases">
        <authorList>
            <person name="Dai R.H."/>
            <person name="Wang J.J."/>
        </authorList>
    </citation>
    <scope>NUCLEOTIDE SEQUENCE</scope>
</reference>
<dbReference type="GO" id="GO:0015078">
    <property type="term" value="F:proton transmembrane transporter activity"/>
    <property type="evidence" value="ECO:0007669"/>
    <property type="project" value="InterPro"/>
</dbReference>
<comment type="subunit">
    <text evidence="3">F-type ATPases have 2 components, CF(1) - the catalytic core - and CF(0) - the membrane proton channel.</text>
</comment>
<evidence type="ECO:0000256" key="13">
    <source>
        <dbReference type="SAM" id="Phobius"/>
    </source>
</evidence>
<protein>
    <recommendedName>
        <fullName evidence="12">ATP synthase complex subunit 8</fullName>
    </recommendedName>
</protein>
<evidence type="ECO:0000256" key="7">
    <source>
        <dbReference type="ARBA" id="ARBA00022781"/>
    </source>
</evidence>
<geneLocation type="mitochondrion" evidence="14"/>
<dbReference type="InterPro" id="IPR001421">
    <property type="entry name" value="ATP8_metazoa"/>
</dbReference>
<proteinExistence type="inferred from homology"/>
<evidence type="ECO:0000256" key="4">
    <source>
        <dbReference type="ARBA" id="ARBA00022448"/>
    </source>
</evidence>
<dbReference type="GO" id="GO:0031966">
    <property type="term" value="C:mitochondrial membrane"/>
    <property type="evidence" value="ECO:0007669"/>
    <property type="project" value="UniProtKB-SubCell"/>
</dbReference>
<dbReference type="GO" id="GO:0015986">
    <property type="term" value="P:proton motive force-driven ATP synthesis"/>
    <property type="evidence" value="ECO:0007669"/>
    <property type="project" value="InterPro"/>
</dbReference>
<evidence type="ECO:0000256" key="1">
    <source>
        <dbReference type="ARBA" id="ARBA00004304"/>
    </source>
</evidence>
<evidence type="ECO:0000256" key="8">
    <source>
        <dbReference type="ARBA" id="ARBA00022989"/>
    </source>
</evidence>
<evidence type="ECO:0000313" key="15">
    <source>
        <dbReference type="EMBL" id="UGK73337.1"/>
    </source>
</evidence>
<keyword evidence="8 13" id="KW-1133">Transmembrane helix</keyword>
<dbReference type="RefSeq" id="YP_009058222.1">
    <property type="nucleotide sequence ID" value="NC_024838.1"/>
</dbReference>
<organism evidence="14">
    <name type="scientific">Empoasca vitis</name>
    <name type="common">Vine leafhopper</name>
    <dbReference type="NCBI Taxonomy" id="436393"/>
    <lineage>
        <taxon>Eukaryota</taxon>
        <taxon>Metazoa</taxon>
        <taxon>Ecdysozoa</taxon>
        <taxon>Arthropoda</taxon>
        <taxon>Hexapoda</taxon>
        <taxon>Insecta</taxon>
        <taxon>Pterygota</taxon>
        <taxon>Neoptera</taxon>
        <taxon>Paraneoptera</taxon>
        <taxon>Hemiptera</taxon>
        <taxon>Auchenorrhyncha</taxon>
        <taxon>Membracoidea</taxon>
        <taxon>Cicadellidae</taxon>
        <taxon>Typhlocybinae</taxon>
        <taxon>Empoascini</taxon>
        <taxon>Empoasca</taxon>
    </lineage>
</organism>
<evidence type="ECO:0000256" key="6">
    <source>
        <dbReference type="ARBA" id="ARBA00022692"/>
    </source>
</evidence>
<evidence type="ECO:0000256" key="11">
    <source>
        <dbReference type="ARBA" id="ARBA00023136"/>
    </source>
</evidence>
<sequence length="50" mass="6200">MPQMAPVWWLSLMLFFIIIFFISMCYVYFNLSYSINYIKSTKKSIFIWSW</sequence>
<dbReference type="CTD" id="4509"/>
<comment type="similarity">
    <text evidence="2 12">Belongs to the ATPase protein 8 family.</text>
</comment>
<dbReference type="EMBL" id="MG813494">
    <property type="protein sequence ID" value="UGK73337.1"/>
    <property type="molecule type" value="Genomic_DNA"/>
</dbReference>
<keyword evidence="9 12" id="KW-0406">Ion transport</keyword>
<evidence type="ECO:0000256" key="12">
    <source>
        <dbReference type="RuleBase" id="RU003661"/>
    </source>
</evidence>
<evidence type="ECO:0000313" key="14">
    <source>
        <dbReference type="EMBL" id="AIL29201.1"/>
    </source>
</evidence>
<dbReference type="GO" id="GO:0045259">
    <property type="term" value="C:proton-transporting ATP synthase complex"/>
    <property type="evidence" value="ECO:0007669"/>
    <property type="project" value="UniProtKB-KW"/>
</dbReference>
<name>A0A077D9K1_EMPVT</name>
<keyword evidence="10 12" id="KW-0496">Mitochondrion</keyword>
<dbReference type="Pfam" id="PF00895">
    <property type="entry name" value="ATP-synt_8"/>
    <property type="match status" value="1"/>
</dbReference>
<gene>
    <name evidence="14" type="primary">ATP8</name>
</gene>
<evidence type="ECO:0000256" key="2">
    <source>
        <dbReference type="ARBA" id="ARBA00008892"/>
    </source>
</evidence>
<keyword evidence="5 12" id="KW-0138">CF(0)</keyword>
<evidence type="ECO:0000256" key="3">
    <source>
        <dbReference type="ARBA" id="ARBA00011291"/>
    </source>
</evidence>
<feature type="transmembrane region" description="Helical" evidence="13">
    <location>
        <begin position="6"/>
        <end position="29"/>
    </location>
</feature>
<evidence type="ECO:0000256" key="9">
    <source>
        <dbReference type="ARBA" id="ARBA00023065"/>
    </source>
</evidence>
<accession>A0A077D9K1</accession>